<dbReference type="GO" id="GO:0009523">
    <property type="term" value="C:photosystem II"/>
    <property type="evidence" value="ECO:0000318"/>
    <property type="project" value="GO_Central"/>
</dbReference>
<dbReference type="AlphaFoldDB" id="M1DUI8"/>
<feature type="region of interest" description="Disordered" evidence="1">
    <location>
        <begin position="402"/>
        <end position="423"/>
    </location>
</feature>
<proteinExistence type="predicted"/>
<reference evidence="3" key="1">
    <citation type="journal article" date="2011" name="Nature">
        <title>Genome sequence and analysis of the tuber crop potato.</title>
        <authorList>
            <consortium name="The Potato Genome Sequencing Consortium"/>
        </authorList>
    </citation>
    <scope>NUCLEOTIDE SEQUENCE [LARGE SCALE GENOMIC DNA]</scope>
    <source>
        <strain evidence="3">cv. DM1-3 516 R44</strain>
    </source>
</reference>
<dbReference type="Gramene" id="PGSC0003DMT400094632">
    <property type="protein sequence ID" value="PGSC0003DMT400094632"/>
    <property type="gene ID" value="PGSC0003DMG400044203"/>
</dbReference>
<organism evidence="2 3">
    <name type="scientific">Solanum tuberosum</name>
    <name type="common">Potato</name>
    <dbReference type="NCBI Taxonomy" id="4113"/>
    <lineage>
        <taxon>Eukaryota</taxon>
        <taxon>Viridiplantae</taxon>
        <taxon>Streptophyta</taxon>
        <taxon>Embryophyta</taxon>
        <taxon>Tracheophyta</taxon>
        <taxon>Spermatophyta</taxon>
        <taxon>Magnoliopsida</taxon>
        <taxon>eudicotyledons</taxon>
        <taxon>Gunneridae</taxon>
        <taxon>Pentapetalae</taxon>
        <taxon>asterids</taxon>
        <taxon>lamiids</taxon>
        <taxon>Solanales</taxon>
        <taxon>Solanaceae</taxon>
        <taxon>Solanoideae</taxon>
        <taxon>Solaneae</taxon>
        <taxon>Solanum</taxon>
    </lineage>
</organism>
<dbReference type="PANTHER" id="PTHR33180:SF31">
    <property type="entry name" value="POLYPROTEIN PROTEIN"/>
    <property type="match status" value="1"/>
</dbReference>
<dbReference type="InParanoid" id="M1DUI8"/>
<protein>
    <recommendedName>
        <fullName evidence="4">Polyprotein protein</fullName>
    </recommendedName>
</protein>
<feature type="compositionally biased region" description="Low complexity" evidence="1">
    <location>
        <begin position="260"/>
        <end position="269"/>
    </location>
</feature>
<evidence type="ECO:0000313" key="2">
    <source>
        <dbReference type="EnsemblPlants" id="PGSC0003DMT400094632"/>
    </source>
</evidence>
<dbReference type="Proteomes" id="UP000011115">
    <property type="component" value="Unassembled WGS sequence"/>
</dbReference>
<evidence type="ECO:0008006" key="4">
    <source>
        <dbReference type="Google" id="ProtNLM"/>
    </source>
</evidence>
<evidence type="ECO:0000256" key="1">
    <source>
        <dbReference type="SAM" id="MobiDB-lite"/>
    </source>
</evidence>
<dbReference type="EnsemblPlants" id="PGSC0003DMT400094632">
    <property type="protein sequence ID" value="PGSC0003DMT400094632"/>
    <property type="gene ID" value="PGSC0003DMG400044203"/>
</dbReference>
<dbReference type="PANTHER" id="PTHR33180">
    <property type="entry name" value="PHOTOSYSTEM II CP43 REACTION CENTER PROTEIN"/>
    <property type="match status" value="1"/>
</dbReference>
<keyword evidence="3" id="KW-1185">Reference proteome</keyword>
<dbReference type="HOGENOM" id="CLU_693369_0_0_1"/>
<accession>M1DUI8</accession>
<evidence type="ECO:0000313" key="3">
    <source>
        <dbReference type="Proteomes" id="UP000011115"/>
    </source>
</evidence>
<reference evidence="2" key="2">
    <citation type="submission" date="2015-06" db="UniProtKB">
        <authorList>
            <consortium name="EnsemblPlants"/>
        </authorList>
    </citation>
    <scope>IDENTIFICATION</scope>
    <source>
        <strain evidence="2">DM1-3 516 R44</strain>
    </source>
</reference>
<sequence length="423" mass="46421">MSSRRVAERFRDAVIGSPKVQNLKMLKDKAKRGLGNKNRSTTDQLFSGCLIQQPYEAITQLLDSIIKTKKETEKDQELATVLTQLDVLAKKVMELEEVSKTKDNFIPPHEHGRTKKQEVGKLKRAVDVILKGKSHQIAKFGQTGRSLNMARPKVAGRDMPPRKRAKGIKVNEHAAASRAKATKLPTTGGKGNGKGKEPTSLEVSFDSDGIYTSHLTTSESEGENQEHQAATSEPEEDESLAAQKVELQSKRMNDPSRIRTPQATTTPPLAPAQTIVSVPLGALVPQRKKQTSAFKPVDYVVIWEKKVNCDSEAINVVLECPDDIDDDCSHMIQTTTLENMKKWLAPLISDATTGDHVRVEEAADPKSEAETDEEMLWVAEEVSYEGLTETEEAMIDATVQASLADPSGDGDNVDVTPSIDAQD</sequence>
<feature type="compositionally biased region" description="Basic and acidic residues" evidence="1">
    <location>
        <begin position="247"/>
        <end position="257"/>
    </location>
</feature>
<name>M1DUI8_SOLTU</name>
<feature type="region of interest" description="Disordered" evidence="1">
    <location>
        <begin position="142"/>
        <end position="269"/>
    </location>
</feature>
<dbReference type="GO" id="GO:0009579">
    <property type="term" value="C:thylakoid"/>
    <property type="evidence" value="ECO:0000318"/>
    <property type="project" value="GO_Central"/>
</dbReference>
<dbReference type="PaxDb" id="4113-PGSC0003DMT400094632"/>